<evidence type="ECO:0000256" key="1">
    <source>
        <dbReference type="SAM" id="Phobius"/>
    </source>
</evidence>
<accession>A0A2H0TV33</accession>
<comment type="caution">
    <text evidence="2">The sequence shown here is derived from an EMBL/GenBank/DDBJ whole genome shotgun (WGS) entry which is preliminary data.</text>
</comment>
<proteinExistence type="predicted"/>
<keyword evidence="1" id="KW-0812">Transmembrane</keyword>
<name>A0A2H0TV33_9BACT</name>
<protein>
    <recommendedName>
        <fullName evidence="4">DUF1761 domain-containing protein</fullName>
    </recommendedName>
</protein>
<feature type="transmembrane region" description="Helical" evidence="1">
    <location>
        <begin position="40"/>
        <end position="58"/>
    </location>
</feature>
<feature type="transmembrane region" description="Helical" evidence="1">
    <location>
        <begin position="196"/>
        <end position="215"/>
    </location>
</feature>
<dbReference type="Pfam" id="PF08570">
    <property type="entry name" value="DUF1761"/>
    <property type="match status" value="1"/>
</dbReference>
<feature type="transmembrane region" description="Helical" evidence="1">
    <location>
        <begin position="163"/>
        <end position="184"/>
    </location>
</feature>
<gene>
    <name evidence="2" type="ORF">COU32_04495</name>
</gene>
<keyword evidence="1" id="KW-1133">Transmembrane helix</keyword>
<feature type="transmembrane region" description="Helical" evidence="1">
    <location>
        <begin position="129"/>
        <end position="151"/>
    </location>
</feature>
<keyword evidence="1" id="KW-0472">Membrane</keyword>
<evidence type="ECO:0000313" key="2">
    <source>
        <dbReference type="EMBL" id="PIR76001.1"/>
    </source>
</evidence>
<evidence type="ECO:0008006" key="4">
    <source>
        <dbReference type="Google" id="ProtNLM"/>
    </source>
</evidence>
<dbReference type="EMBL" id="PFBY01000047">
    <property type="protein sequence ID" value="PIR76001.1"/>
    <property type="molecule type" value="Genomic_DNA"/>
</dbReference>
<feature type="transmembrane region" description="Helical" evidence="1">
    <location>
        <begin position="78"/>
        <end position="98"/>
    </location>
</feature>
<evidence type="ECO:0000313" key="3">
    <source>
        <dbReference type="Proteomes" id="UP000231530"/>
    </source>
</evidence>
<dbReference type="Proteomes" id="UP000231530">
    <property type="component" value="Unassembled WGS sequence"/>
</dbReference>
<reference evidence="3" key="1">
    <citation type="submission" date="2017-09" db="EMBL/GenBank/DDBJ databases">
        <title>Depth-based differentiation of microbial function through sediment-hosted aquifers and enrichment of novel symbionts in the deep terrestrial subsurface.</title>
        <authorList>
            <person name="Probst A.J."/>
            <person name="Ladd B."/>
            <person name="Jarett J.K."/>
            <person name="Geller-Mcgrath D.E."/>
            <person name="Sieber C.M.K."/>
            <person name="Emerson J.B."/>
            <person name="Anantharaman K."/>
            <person name="Thomas B.C."/>
            <person name="Malmstrom R."/>
            <person name="Stieglmeier M."/>
            <person name="Klingl A."/>
            <person name="Woyke T."/>
            <person name="Ryan C.M."/>
            <person name="Banfield J.F."/>
        </authorList>
    </citation>
    <scope>NUCLEOTIDE SEQUENCE [LARGE SCALE GENOMIC DNA]</scope>
</reference>
<organism evidence="2 3">
    <name type="scientific">Candidatus Magasanikbacteria bacterium CG10_big_fil_rev_8_21_14_0_10_42_10</name>
    <dbReference type="NCBI Taxonomy" id="1974649"/>
    <lineage>
        <taxon>Bacteria</taxon>
        <taxon>Candidatus Magasanikiibacteriota</taxon>
    </lineage>
</organism>
<sequence>MAEYPIEVPISNTRIGLYVLRSETMYVAVSGEIFQYGLPCAIYNSSCFFTGAIAFLFIDWYDKREVYVFFIKKYMDVNYIAIAVAAFVGFVIGFVWYLPGVFGKAWMKAVGISSSPQDKQKKKGMGGKIIVSFLSVLLVSFVLDYIIQGMYIWKGNVAGTADLLMIGIYTGFWIWLGFFATSLLDPILWQQKPMRLWFINAGQWLVRLLVMGAILGSM</sequence>
<dbReference type="InterPro" id="IPR013879">
    <property type="entry name" value="DUF1761"/>
</dbReference>
<dbReference type="AlphaFoldDB" id="A0A2H0TV33"/>